<dbReference type="EMBL" id="FTNP01000001">
    <property type="protein sequence ID" value="SIR24711.1"/>
    <property type="molecule type" value="Genomic_DNA"/>
</dbReference>
<gene>
    <name evidence="2" type="ORF">SAMN05421809_0763</name>
</gene>
<keyword evidence="1" id="KW-0812">Transmembrane</keyword>
<organism evidence="2 3">
    <name type="scientific">Natronorubrum daqingense</name>
    <dbReference type="NCBI Taxonomy" id="588898"/>
    <lineage>
        <taxon>Archaea</taxon>
        <taxon>Methanobacteriati</taxon>
        <taxon>Methanobacteriota</taxon>
        <taxon>Stenosarchaea group</taxon>
        <taxon>Halobacteria</taxon>
        <taxon>Halobacteriales</taxon>
        <taxon>Natrialbaceae</taxon>
        <taxon>Natronorubrum</taxon>
    </lineage>
</organism>
<keyword evidence="3" id="KW-1185">Reference proteome</keyword>
<reference evidence="2 3" key="1">
    <citation type="submission" date="2017-01" db="EMBL/GenBank/DDBJ databases">
        <authorList>
            <person name="Mah S.A."/>
            <person name="Swanson W.J."/>
            <person name="Moy G.W."/>
            <person name="Vacquier V.D."/>
        </authorList>
    </citation>
    <scope>NUCLEOTIDE SEQUENCE [LARGE SCALE GENOMIC DNA]</scope>
    <source>
        <strain evidence="2 3">CGMCC 1.8909</strain>
    </source>
</reference>
<evidence type="ECO:0000313" key="3">
    <source>
        <dbReference type="Proteomes" id="UP000185687"/>
    </source>
</evidence>
<evidence type="ECO:0000313" key="2">
    <source>
        <dbReference type="EMBL" id="SIR24711.1"/>
    </source>
</evidence>
<name>A0A1N6ZD69_9EURY</name>
<proteinExistence type="predicted"/>
<sequence>MDCNIVLENRQNILDYSGLILRLVIERIYPIHLFKYLLNIILLFVLLFDSHLNGLRWKIFLTISVLECTNIRSQCRRNLQPTDFTISNKLNEMFRIEFTDRVFIWCNRI</sequence>
<dbReference type="AlphaFoldDB" id="A0A1N6ZD69"/>
<evidence type="ECO:0000256" key="1">
    <source>
        <dbReference type="SAM" id="Phobius"/>
    </source>
</evidence>
<feature type="transmembrane region" description="Helical" evidence="1">
    <location>
        <begin position="28"/>
        <end position="48"/>
    </location>
</feature>
<protein>
    <submittedName>
        <fullName evidence="2">Uncharacterized protein</fullName>
    </submittedName>
</protein>
<keyword evidence="1" id="KW-1133">Transmembrane helix</keyword>
<dbReference type="Proteomes" id="UP000185687">
    <property type="component" value="Unassembled WGS sequence"/>
</dbReference>
<keyword evidence="1" id="KW-0472">Membrane</keyword>
<accession>A0A1N6ZD69</accession>